<proteinExistence type="predicted"/>
<evidence type="ECO:0000313" key="1">
    <source>
        <dbReference type="Proteomes" id="UP000887565"/>
    </source>
</evidence>
<accession>A0A915L028</accession>
<dbReference type="AlphaFoldDB" id="A0A915L028"/>
<dbReference type="WBParaSite" id="nRc.2.0.1.t43805-RA">
    <property type="protein sequence ID" value="nRc.2.0.1.t43805-RA"/>
    <property type="gene ID" value="nRc.2.0.1.g43805"/>
</dbReference>
<organism evidence="1 2">
    <name type="scientific">Romanomermis culicivorax</name>
    <name type="common">Nematode worm</name>
    <dbReference type="NCBI Taxonomy" id="13658"/>
    <lineage>
        <taxon>Eukaryota</taxon>
        <taxon>Metazoa</taxon>
        <taxon>Ecdysozoa</taxon>
        <taxon>Nematoda</taxon>
        <taxon>Enoplea</taxon>
        <taxon>Dorylaimia</taxon>
        <taxon>Mermithida</taxon>
        <taxon>Mermithoidea</taxon>
        <taxon>Mermithidae</taxon>
        <taxon>Romanomermis</taxon>
    </lineage>
</organism>
<dbReference type="Proteomes" id="UP000887565">
    <property type="component" value="Unplaced"/>
</dbReference>
<evidence type="ECO:0000313" key="2">
    <source>
        <dbReference type="WBParaSite" id="nRc.2.0.1.t43805-RA"/>
    </source>
</evidence>
<reference evidence="2" key="1">
    <citation type="submission" date="2022-11" db="UniProtKB">
        <authorList>
            <consortium name="WormBaseParasite"/>
        </authorList>
    </citation>
    <scope>IDENTIFICATION</scope>
</reference>
<sequence>MLSKINISLSVNDLSEKRQKCLFFTHNTEAFLFMFLHFTGKFFGAANVQNMNREARRNCNSGLKRLLEAHTNMNSEVTKCQKYGVFDGRVRPTEE</sequence>
<keyword evidence="1" id="KW-1185">Reference proteome</keyword>
<protein>
    <submittedName>
        <fullName evidence="2">Uncharacterized protein</fullName>
    </submittedName>
</protein>
<name>A0A915L028_ROMCU</name>